<dbReference type="InterPro" id="IPR052387">
    <property type="entry name" value="Fibrocystin"/>
</dbReference>
<name>A0A858RM82_9BACT</name>
<dbReference type="InterPro" id="IPR011658">
    <property type="entry name" value="PA14_dom"/>
</dbReference>
<dbReference type="InterPro" id="IPR031161">
    <property type="entry name" value="Peptidase_M60_dom"/>
</dbReference>
<dbReference type="AlphaFoldDB" id="A0A858RM82"/>
<keyword evidence="5" id="KW-1185">Reference proteome</keyword>
<evidence type="ECO:0000313" key="5">
    <source>
        <dbReference type="Proteomes" id="UP000501812"/>
    </source>
</evidence>
<dbReference type="Pfam" id="PF07691">
    <property type="entry name" value="PA14"/>
    <property type="match status" value="1"/>
</dbReference>
<reference evidence="4 5" key="1">
    <citation type="submission" date="2020-04" db="EMBL/GenBank/DDBJ databases">
        <title>Luteolibacter sp. G-1-1-1 isolated from soil.</title>
        <authorList>
            <person name="Dahal R.H."/>
        </authorList>
    </citation>
    <scope>NUCLEOTIDE SEQUENCE [LARGE SCALE GENOMIC DNA]</scope>
    <source>
        <strain evidence="4 5">G-1-1-1</strain>
    </source>
</reference>
<evidence type="ECO:0008006" key="6">
    <source>
        <dbReference type="Google" id="ProtNLM"/>
    </source>
</evidence>
<evidence type="ECO:0000259" key="2">
    <source>
        <dbReference type="PROSITE" id="PS51723"/>
    </source>
</evidence>
<evidence type="ECO:0000259" key="3">
    <source>
        <dbReference type="PROSITE" id="PS51820"/>
    </source>
</evidence>
<organism evidence="4 5">
    <name type="scientific">Luteolibacter luteus</name>
    <dbReference type="NCBI Taxonomy" id="2728835"/>
    <lineage>
        <taxon>Bacteria</taxon>
        <taxon>Pseudomonadati</taxon>
        <taxon>Verrucomicrobiota</taxon>
        <taxon>Verrucomicrobiia</taxon>
        <taxon>Verrucomicrobiales</taxon>
        <taxon>Verrucomicrobiaceae</taxon>
        <taxon>Luteolibacter</taxon>
    </lineage>
</organism>
<dbReference type="PANTHER" id="PTHR46769">
    <property type="entry name" value="POLYCYSTIC KIDNEY AND HEPATIC DISEASE 1 (AUTOSOMAL RECESSIVE)-LIKE 1"/>
    <property type="match status" value="1"/>
</dbReference>
<dbReference type="Gene3D" id="2.60.120.200">
    <property type="match status" value="1"/>
</dbReference>
<dbReference type="InterPro" id="IPR042279">
    <property type="entry name" value="Pep_M60_3"/>
</dbReference>
<feature type="domain" description="Peptidase M60" evidence="2">
    <location>
        <begin position="1"/>
        <end position="107"/>
    </location>
</feature>
<dbReference type="PROSITE" id="PS51820">
    <property type="entry name" value="PA14"/>
    <property type="match status" value="1"/>
</dbReference>
<dbReference type="KEGG" id="luo:HHL09_18085"/>
<dbReference type="PROSITE" id="PS51723">
    <property type="entry name" value="PEPTIDASE_M60"/>
    <property type="match status" value="1"/>
</dbReference>
<feature type="domain" description="PA14" evidence="3">
    <location>
        <begin position="238"/>
        <end position="382"/>
    </location>
</feature>
<dbReference type="Proteomes" id="UP000501812">
    <property type="component" value="Chromosome"/>
</dbReference>
<sequence length="1007" mass="106173">MLNGARLNGHWGNYHELGHNYQDIFDSAFVIALSAEVDVNLFPGMIYTLLHDRTAWDGAHSTYDASSRLPKREQFLALADAERTWQKAHDIAPVAYDFYFNLSEAFGWQAYKTMLSRLMRYLQSPGSATDAALNALSSSDPNFKRNRFYMLMCDATGRNLDTYFQRYGLGKVGAGQEITQSVKDAIAAKGYPVWTDNTSIDSLSTPANLHVGEDASPGTEFYQFIAMDAEEPGTILCNRSTGVLEERWTGASMAGNPSVTNTFSAFTSGQNAAENYIRRVSGWLVPPASGVYTFWIASDDGSTLFLGSDEKEPGKQAIASVSGYTGFQVWTSSSSQKSVPIFLQAGRAYYIEAVQQEGGGGDHVSVAWQGPGIAQQVIPGTVLIPRNATTAFPSSGTLPAITITSPEEGAFLFVPGTFPITTSLDENTLTITKVQFFDGETLLGEDSTAPYSLDWVNPLAGTHALRARIAHTAGTVDSNARLVTVAAAGAPIISLDSPLAAEISIPGNVGLVLESTVLDDTPATLSVTWSKFSGPGAVNFQNASSEDTTAIFSAPGDYVLRLTASDGNLESTKDLTVHSGVTPVQLINADINAPRAGSGSLSDGVVTVSGAGNDIYGSGDQFHFYYTEVTGDFDFRARLASKTISATGAHTALMARQSLTANSIHAAVSQEGTGSTYLMQRASTGGSTTINIGSAVTNTPPTWMRLARSGDSIRGYISDDGVTWTEKGPITPALPSTVLLGFAVSNSEASNSAALNVATFDSISGLRSGNVGAVVAAGPDQNITVLQAALTGSSTDDGQPNPPGVLSTRWTKISGPGTVDFTNANSLVTNVNFSMAGNYVLRLTADDGQVKTFDDIFITMPSAFGSWRTAKFGALAGDPSVSGPDADPNGNGLANLAEYALGTDPLAEGSGNVLRSEVENDRLKLSFTRDEAATDVTITVQASDALEGTWTDLARSVAGAPFAPLQAGISVQENGGGPVVDVVLVDAYAISDPAQPRRFLRVLVTED</sequence>
<dbReference type="Gene3D" id="2.60.120.1560">
    <property type="match status" value="1"/>
</dbReference>
<dbReference type="Gene3D" id="1.10.390.30">
    <property type="entry name" value="Peptidase M60, enhancin-like domain 3"/>
    <property type="match status" value="1"/>
</dbReference>
<dbReference type="SUPFAM" id="SSF56988">
    <property type="entry name" value="Anthrax protective antigen"/>
    <property type="match status" value="1"/>
</dbReference>
<accession>A0A858RM82</accession>
<proteinExistence type="predicted"/>
<dbReference type="Pfam" id="PF17957">
    <property type="entry name" value="Big_7"/>
    <property type="match status" value="1"/>
</dbReference>
<evidence type="ECO:0000313" key="4">
    <source>
        <dbReference type="EMBL" id="QJE97604.1"/>
    </source>
</evidence>
<dbReference type="Gene3D" id="2.60.40.10">
    <property type="entry name" value="Immunoglobulins"/>
    <property type="match status" value="3"/>
</dbReference>
<dbReference type="EMBL" id="CP051774">
    <property type="protein sequence ID" value="QJE97604.1"/>
    <property type="molecule type" value="Genomic_DNA"/>
</dbReference>
<keyword evidence="1" id="KW-0732">Signal</keyword>
<gene>
    <name evidence="4" type="ORF">HHL09_18085</name>
</gene>
<evidence type="ECO:0000256" key="1">
    <source>
        <dbReference type="ARBA" id="ARBA00022729"/>
    </source>
</evidence>
<dbReference type="Pfam" id="PF22352">
    <property type="entry name" value="K319L-like_PKD"/>
    <property type="match status" value="2"/>
</dbReference>
<dbReference type="PANTHER" id="PTHR46769:SF2">
    <property type="entry name" value="FIBROCYSTIN-L ISOFORM 2 PRECURSOR-RELATED"/>
    <property type="match status" value="1"/>
</dbReference>
<protein>
    <recommendedName>
        <fullName evidence="6">PA14 domain-containing protein</fullName>
    </recommendedName>
</protein>
<dbReference type="Pfam" id="PF13402">
    <property type="entry name" value="Peptidase_M60"/>
    <property type="match status" value="1"/>
</dbReference>
<dbReference type="InterPro" id="IPR037524">
    <property type="entry name" value="PA14/GLEYA"/>
</dbReference>
<dbReference type="SMART" id="SM00758">
    <property type="entry name" value="PA14"/>
    <property type="match status" value="1"/>
</dbReference>
<dbReference type="InterPro" id="IPR013783">
    <property type="entry name" value="Ig-like_fold"/>
</dbReference>